<dbReference type="Gene3D" id="3.40.1090.10">
    <property type="entry name" value="Cytosolic phospholipase A2 catalytic domain"/>
    <property type="match status" value="1"/>
</dbReference>
<dbReference type="GO" id="GO:0016042">
    <property type="term" value="P:lipid catabolic process"/>
    <property type="evidence" value="ECO:0007669"/>
    <property type="project" value="UniProtKB-UniRule"/>
</dbReference>
<evidence type="ECO:0000256" key="2">
    <source>
        <dbReference type="ARBA" id="ARBA00013278"/>
    </source>
</evidence>
<dbReference type="EC" id="3.1.1.4" evidence="2"/>
<evidence type="ECO:0000256" key="3">
    <source>
        <dbReference type="ARBA" id="ARBA00022483"/>
    </source>
</evidence>
<evidence type="ECO:0000256" key="5">
    <source>
        <dbReference type="ARBA" id="ARBA00022737"/>
    </source>
</evidence>
<accession>A0AAQ4FPQ7</accession>
<evidence type="ECO:0000313" key="15">
    <source>
        <dbReference type="EMBL" id="KAK8788432.1"/>
    </source>
</evidence>
<keyword evidence="7" id="KW-0800">Toxin</keyword>
<dbReference type="AlphaFoldDB" id="A0AAQ4FPQ7"/>
<keyword evidence="7" id="KW-0638">Presynaptic neurotoxin</keyword>
<keyword evidence="6 13" id="KW-0378">Hydrolase</keyword>
<feature type="short sequence motif" description="GXSXG" evidence="13">
    <location>
        <begin position="565"/>
        <end position="569"/>
    </location>
</feature>
<keyword evidence="13" id="KW-0442">Lipid degradation</keyword>
<feature type="repeat" description="ANK" evidence="12">
    <location>
        <begin position="386"/>
        <end position="432"/>
    </location>
</feature>
<protein>
    <recommendedName>
        <fullName evidence="2">phospholipase A2</fullName>
        <ecNumber evidence="2">3.1.1.4</ecNumber>
    </recommendedName>
</protein>
<proteinExistence type="predicted"/>
<dbReference type="SUPFAM" id="SSF52151">
    <property type="entry name" value="FabD/lysophospholipase-like"/>
    <property type="match status" value="1"/>
</dbReference>
<dbReference type="PROSITE" id="PS50297">
    <property type="entry name" value="ANK_REP_REGION"/>
    <property type="match status" value="2"/>
</dbReference>
<feature type="repeat" description="ANK" evidence="12">
    <location>
        <begin position="261"/>
        <end position="293"/>
    </location>
</feature>
<keyword evidence="16" id="KW-1185">Reference proteome</keyword>
<dbReference type="GO" id="GO:0005739">
    <property type="term" value="C:mitochondrion"/>
    <property type="evidence" value="ECO:0007669"/>
    <property type="project" value="TreeGrafter"/>
</dbReference>
<dbReference type="CDD" id="cd07212">
    <property type="entry name" value="Pat_PNPLA9"/>
    <property type="match status" value="1"/>
</dbReference>
<keyword evidence="5" id="KW-0677">Repeat</keyword>
<evidence type="ECO:0000256" key="12">
    <source>
        <dbReference type="PROSITE-ProRule" id="PRU00023"/>
    </source>
</evidence>
<evidence type="ECO:0000256" key="4">
    <source>
        <dbReference type="ARBA" id="ARBA00022537"/>
    </source>
</evidence>
<keyword evidence="9 13" id="KW-0443">Lipid metabolism</keyword>
<feature type="short sequence motif" description="DGA/G" evidence="13">
    <location>
        <begin position="699"/>
        <end position="701"/>
    </location>
</feature>
<dbReference type="SMART" id="SM00248">
    <property type="entry name" value="ANK"/>
    <property type="match status" value="6"/>
</dbReference>
<evidence type="ECO:0000256" key="9">
    <source>
        <dbReference type="ARBA" id="ARBA00023098"/>
    </source>
</evidence>
<evidence type="ECO:0000313" key="16">
    <source>
        <dbReference type="Proteomes" id="UP001321473"/>
    </source>
</evidence>
<evidence type="ECO:0000256" key="8">
    <source>
        <dbReference type="ARBA" id="ARBA00023043"/>
    </source>
</evidence>
<dbReference type="EMBL" id="JARKHS020000813">
    <property type="protein sequence ID" value="KAK8788432.1"/>
    <property type="molecule type" value="Genomic_DNA"/>
</dbReference>
<dbReference type="InterPro" id="IPR016035">
    <property type="entry name" value="Acyl_Trfase/lysoPLipase"/>
</dbReference>
<sequence>MTSQLSDARAAGGRPGLTFEHSQPALTKISPALGMAFLRGFLDNLRSSRMEPEPNKVLEVKPDEYALCNILAREDSLVLYQYPPSTPITEDSASYDVVLHKDVTRSPHAAFSLLRTRDQVAAEMCFLLLKDKLPLMLECVPDLLTKELVQEVVQLVRSNPTWTLAHLAAHLGLVECFKNARVAAQISVAAQDTLATPLHVAVRAQKLNSVQVLMAMDAPLSLTDHNGDTIYHAAAVTTKELIKALGARPAPVAVINQVNNDGYTPLQLACLTDKPECVRELLKEGADVNSASVNLADRNNSTCLGRDHVEQNVHNFQIEDMKHGGTPLHWAKTTQCLETMIELGCDLDAKNFQGNTALHIMVARGRLSCVISLLSHGANVNAIGSDGDSPLHVAVRVAVPNYENWSIFLEQSDVSLIHALIVFGADVNQRNQKGETARHLAAVSKLGKKDIVLYTLHAVGAQRCDQDRSCSDGCCPTGTFDGVPPDKPDFLRSPRLYDELMGASIVREAVQRRLQERREGRPSLRSRVLCLDGGGIRGLIIIQMLVALEAVIGQPILDCFDWAAGTSTGGVLALLLARGKTPRQCLQLYFSLKDKVFTGTRPHDADSLEKFLQRELGEDTLMTDIKHPKLMITGVLADRHPAALHLFRNYDSPKKILGVAEDESEFPSCTPPHEQLVWRAARASGAAPTYFRPFGRFLDGGLISNNPTLDAMTEICEYNEALKATGQADKVRPLGVIVSLGTGKVPVVPVTVIDMLHMGTGILGAAKMAFGAKALGQLIIDQATQANGRLVDRAQAWCQTINVPYFRLNAPISADVCLNETDNKLLVRVLWETLVYMRGRRAELDELAELLRP</sequence>
<organism evidence="15 16">
    <name type="scientific">Amblyomma americanum</name>
    <name type="common">Lone star tick</name>
    <dbReference type="NCBI Taxonomy" id="6943"/>
    <lineage>
        <taxon>Eukaryota</taxon>
        <taxon>Metazoa</taxon>
        <taxon>Ecdysozoa</taxon>
        <taxon>Arthropoda</taxon>
        <taxon>Chelicerata</taxon>
        <taxon>Arachnida</taxon>
        <taxon>Acari</taxon>
        <taxon>Parasitiformes</taxon>
        <taxon>Ixodida</taxon>
        <taxon>Ixodoidea</taxon>
        <taxon>Ixodidae</taxon>
        <taxon>Amblyomminae</taxon>
        <taxon>Amblyomma</taxon>
    </lineage>
</organism>
<feature type="active site" description="Nucleophile" evidence="13">
    <location>
        <position position="567"/>
    </location>
</feature>
<evidence type="ECO:0000256" key="6">
    <source>
        <dbReference type="ARBA" id="ARBA00022801"/>
    </source>
</evidence>
<comment type="catalytic activity">
    <reaction evidence="11">
        <text>a 1,2-diacyl-sn-glycero-3-phosphocholine + H2O = a 1-acyl-sn-glycero-3-phosphocholine + a fatty acid + H(+)</text>
        <dbReference type="Rhea" id="RHEA:15801"/>
        <dbReference type="ChEBI" id="CHEBI:15377"/>
        <dbReference type="ChEBI" id="CHEBI:15378"/>
        <dbReference type="ChEBI" id="CHEBI:28868"/>
        <dbReference type="ChEBI" id="CHEBI:57643"/>
        <dbReference type="ChEBI" id="CHEBI:58168"/>
        <dbReference type="EC" id="3.1.1.4"/>
    </reaction>
    <physiologicalReaction direction="left-to-right" evidence="11">
        <dbReference type="Rhea" id="RHEA:15802"/>
    </physiologicalReaction>
</comment>
<keyword evidence="10" id="KW-1053">Target membrane</keyword>
<evidence type="ECO:0000256" key="13">
    <source>
        <dbReference type="PROSITE-ProRule" id="PRU01161"/>
    </source>
</evidence>
<dbReference type="PROSITE" id="PS50088">
    <property type="entry name" value="ANK_REPEAT"/>
    <property type="match status" value="4"/>
</dbReference>
<keyword evidence="7" id="KW-0528">Neurotoxin</keyword>
<comment type="subcellular location">
    <subcellularLocation>
        <location evidence="1">Target cell membrane</location>
    </subcellularLocation>
</comment>
<reference evidence="15 16" key="1">
    <citation type="journal article" date="2023" name="Arcadia Sci">
        <title>De novo assembly of a long-read Amblyomma americanum tick genome.</title>
        <authorList>
            <person name="Chou S."/>
            <person name="Poskanzer K.E."/>
            <person name="Rollins M."/>
            <person name="Thuy-Boun P.S."/>
        </authorList>
    </citation>
    <scope>NUCLEOTIDE SEQUENCE [LARGE SCALE GENOMIC DNA]</scope>
    <source>
        <strain evidence="15">F_SG_1</strain>
        <tissue evidence="15">Salivary glands</tissue>
    </source>
</reference>
<dbReference type="Proteomes" id="UP001321473">
    <property type="component" value="Unassembled WGS sequence"/>
</dbReference>
<dbReference type="PANTHER" id="PTHR24139">
    <property type="entry name" value="CALCIUM-INDEPENDENT PHOSPHOLIPASE A2"/>
    <property type="match status" value="1"/>
</dbReference>
<evidence type="ECO:0000256" key="10">
    <source>
        <dbReference type="ARBA" id="ARBA00023298"/>
    </source>
</evidence>
<keyword evidence="3" id="KW-0268">Exocytosis</keyword>
<dbReference type="InterPro" id="IPR047148">
    <property type="entry name" value="PLPL9"/>
</dbReference>
<gene>
    <name evidence="15" type="ORF">V5799_021795</name>
</gene>
<dbReference type="PANTHER" id="PTHR24139:SF34">
    <property type="entry name" value="85_88 KDA CALCIUM-INDEPENDENT PHOSPHOLIPASE A2"/>
    <property type="match status" value="1"/>
</dbReference>
<feature type="domain" description="PNPLA" evidence="14">
    <location>
        <begin position="529"/>
        <end position="712"/>
    </location>
</feature>
<dbReference type="GO" id="GO:0006887">
    <property type="term" value="P:exocytosis"/>
    <property type="evidence" value="ECO:0007669"/>
    <property type="project" value="UniProtKB-KW"/>
</dbReference>
<comment type="caution">
    <text evidence="15">The sequence shown here is derived from an EMBL/GenBank/DDBJ whole genome shotgun (WGS) entry which is preliminary data.</text>
</comment>
<keyword evidence="10" id="KW-0472">Membrane</keyword>
<feature type="short sequence motif" description="GXGXXG" evidence="13">
    <location>
        <begin position="533"/>
        <end position="538"/>
    </location>
</feature>
<name>A0AAQ4FPQ7_AMBAM</name>
<feature type="repeat" description="ANK" evidence="12">
    <location>
        <begin position="353"/>
        <end position="385"/>
    </location>
</feature>
<dbReference type="SUPFAM" id="SSF48403">
    <property type="entry name" value="Ankyrin repeat"/>
    <property type="match status" value="1"/>
</dbReference>
<dbReference type="Gene3D" id="1.25.40.20">
    <property type="entry name" value="Ankyrin repeat-containing domain"/>
    <property type="match status" value="3"/>
</dbReference>
<dbReference type="PROSITE" id="PS51635">
    <property type="entry name" value="PNPLA"/>
    <property type="match status" value="1"/>
</dbReference>
<dbReference type="GO" id="GO:0052816">
    <property type="term" value="F:long-chain fatty acyl-CoA hydrolase activity"/>
    <property type="evidence" value="ECO:0007669"/>
    <property type="project" value="TreeGrafter"/>
</dbReference>
<feature type="active site" description="Proton acceptor" evidence="13">
    <location>
        <position position="699"/>
    </location>
</feature>
<feature type="repeat" description="ANK" evidence="12">
    <location>
        <begin position="193"/>
        <end position="225"/>
    </location>
</feature>
<dbReference type="GO" id="GO:0044218">
    <property type="term" value="C:other organism cell membrane"/>
    <property type="evidence" value="ECO:0007669"/>
    <property type="project" value="UniProtKB-KW"/>
</dbReference>
<dbReference type="Pfam" id="PF01734">
    <property type="entry name" value="Patatin"/>
    <property type="match status" value="1"/>
</dbReference>
<dbReference type="Pfam" id="PF12796">
    <property type="entry name" value="Ank_2"/>
    <property type="match status" value="2"/>
</dbReference>
<dbReference type="InterPro" id="IPR036770">
    <property type="entry name" value="Ankyrin_rpt-contain_sf"/>
</dbReference>
<evidence type="ECO:0000256" key="7">
    <source>
        <dbReference type="ARBA" id="ARBA00023028"/>
    </source>
</evidence>
<dbReference type="InterPro" id="IPR002110">
    <property type="entry name" value="Ankyrin_rpt"/>
</dbReference>
<evidence type="ECO:0000259" key="14">
    <source>
        <dbReference type="PROSITE" id="PS51635"/>
    </source>
</evidence>
<keyword evidence="8 12" id="KW-0040">ANK repeat</keyword>
<keyword evidence="4" id="KW-1052">Target cell membrane</keyword>
<dbReference type="InterPro" id="IPR002641">
    <property type="entry name" value="PNPLA_dom"/>
</dbReference>
<dbReference type="GO" id="GO:0047499">
    <property type="term" value="F:calcium-independent phospholipase A2 activity"/>
    <property type="evidence" value="ECO:0007669"/>
    <property type="project" value="InterPro"/>
</dbReference>
<dbReference type="GO" id="GO:0044231">
    <property type="term" value="C:host cell presynaptic membrane"/>
    <property type="evidence" value="ECO:0007669"/>
    <property type="project" value="UniProtKB-KW"/>
</dbReference>
<evidence type="ECO:0000256" key="11">
    <source>
        <dbReference type="ARBA" id="ARBA00023422"/>
    </source>
</evidence>
<dbReference type="GO" id="GO:2000304">
    <property type="term" value="P:positive regulation of ceramide biosynthetic process"/>
    <property type="evidence" value="ECO:0007669"/>
    <property type="project" value="TreeGrafter"/>
</dbReference>
<evidence type="ECO:0000256" key="1">
    <source>
        <dbReference type="ARBA" id="ARBA00004175"/>
    </source>
</evidence>